<reference evidence="3" key="1">
    <citation type="journal article" date="2017" name="Genome Biol.">
        <title>Comparative genomics reveals high biological diversity and specific adaptations in the industrially and medically important fungal genus Aspergillus.</title>
        <authorList>
            <person name="de Vries R.P."/>
            <person name="Riley R."/>
            <person name="Wiebenga A."/>
            <person name="Aguilar-Osorio G."/>
            <person name="Amillis S."/>
            <person name="Uchima C.A."/>
            <person name="Anderluh G."/>
            <person name="Asadollahi M."/>
            <person name="Askin M."/>
            <person name="Barry K."/>
            <person name="Battaglia E."/>
            <person name="Bayram O."/>
            <person name="Benocci T."/>
            <person name="Braus-Stromeyer S.A."/>
            <person name="Caldana C."/>
            <person name="Canovas D."/>
            <person name="Cerqueira G.C."/>
            <person name="Chen F."/>
            <person name="Chen W."/>
            <person name="Choi C."/>
            <person name="Clum A."/>
            <person name="Dos Santos R.A."/>
            <person name="Damasio A.R."/>
            <person name="Diallinas G."/>
            <person name="Emri T."/>
            <person name="Fekete E."/>
            <person name="Flipphi M."/>
            <person name="Freyberg S."/>
            <person name="Gallo A."/>
            <person name="Gournas C."/>
            <person name="Habgood R."/>
            <person name="Hainaut M."/>
            <person name="Harispe M.L."/>
            <person name="Henrissat B."/>
            <person name="Hilden K.S."/>
            <person name="Hope R."/>
            <person name="Hossain A."/>
            <person name="Karabika E."/>
            <person name="Karaffa L."/>
            <person name="Karanyi Z."/>
            <person name="Krasevec N."/>
            <person name="Kuo A."/>
            <person name="Kusch H."/>
            <person name="LaButti K."/>
            <person name="Lagendijk E.L."/>
            <person name="Lapidus A."/>
            <person name="Levasseur A."/>
            <person name="Lindquist E."/>
            <person name="Lipzen A."/>
            <person name="Logrieco A.F."/>
            <person name="MacCabe A."/>
            <person name="Maekelae M.R."/>
            <person name="Malavazi I."/>
            <person name="Melin P."/>
            <person name="Meyer V."/>
            <person name="Mielnichuk N."/>
            <person name="Miskei M."/>
            <person name="Molnar A.P."/>
            <person name="Mule G."/>
            <person name="Ngan C.Y."/>
            <person name="Orejas M."/>
            <person name="Orosz E."/>
            <person name="Ouedraogo J.P."/>
            <person name="Overkamp K.M."/>
            <person name="Park H.-S."/>
            <person name="Perrone G."/>
            <person name="Piumi F."/>
            <person name="Punt P.J."/>
            <person name="Ram A.F."/>
            <person name="Ramon A."/>
            <person name="Rauscher S."/>
            <person name="Record E."/>
            <person name="Riano-Pachon D.M."/>
            <person name="Robert V."/>
            <person name="Roehrig J."/>
            <person name="Ruller R."/>
            <person name="Salamov A."/>
            <person name="Salih N.S."/>
            <person name="Samson R.A."/>
            <person name="Sandor E."/>
            <person name="Sanguinetti M."/>
            <person name="Schuetze T."/>
            <person name="Sepcic K."/>
            <person name="Shelest E."/>
            <person name="Sherlock G."/>
            <person name="Sophianopoulou V."/>
            <person name="Squina F.M."/>
            <person name="Sun H."/>
            <person name="Susca A."/>
            <person name="Todd R.B."/>
            <person name="Tsang A."/>
            <person name="Unkles S.E."/>
            <person name="van de Wiele N."/>
            <person name="van Rossen-Uffink D."/>
            <person name="Oliveira J.V."/>
            <person name="Vesth T.C."/>
            <person name="Visser J."/>
            <person name="Yu J.-H."/>
            <person name="Zhou M."/>
            <person name="Andersen M.R."/>
            <person name="Archer D.B."/>
            <person name="Baker S.E."/>
            <person name="Benoit I."/>
            <person name="Brakhage A.A."/>
            <person name="Braus G.H."/>
            <person name="Fischer R."/>
            <person name="Frisvad J.C."/>
            <person name="Goldman G.H."/>
            <person name="Houbraken J."/>
            <person name="Oakley B."/>
            <person name="Pocsi I."/>
            <person name="Scazzocchio C."/>
            <person name="Seiboth B."/>
            <person name="vanKuyk P.A."/>
            <person name="Wortman J."/>
            <person name="Dyer P.S."/>
            <person name="Grigoriev I.V."/>
        </authorList>
    </citation>
    <scope>NUCLEOTIDE SEQUENCE [LARGE SCALE GENOMIC DNA]</scope>
    <source>
        <strain evidence="3">CBS 101740 / IMI 381727 / IBT 21946</strain>
    </source>
</reference>
<keyword evidence="1" id="KW-0732">Signal</keyword>
<evidence type="ECO:0000313" key="3">
    <source>
        <dbReference type="Proteomes" id="UP000184499"/>
    </source>
</evidence>
<evidence type="ECO:0000256" key="1">
    <source>
        <dbReference type="SAM" id="SignalP"/>
    </source>
</evidence>
<name>A0A1L9U5P2_ASPBC</name>
<accession>A0A1L9U5P2</accession>
<feature type="chain" id="PRO_5013381501" evidence="1">
    <location>
        <begin position="19"/>
        <end position="141"/>
    </location>
</feature>
<dbReference type="EMBL" id="KV878696">
    <property type="protein sequence ID" value="OJJ67000.1"/>
    <property type="molecule type" value="Genomic_DNA"/>
</dbReference>
<keyword evidence="3" id="KW-1185">Reference proteome</keyword>
<organism evidence="2 3">
    <name type="scientific">Aspergillus brasiliensis (strain CBS 101740 / IMI 381727 / IBT 21946)</name>
    <dbReference type="NCBI Taxonomy" id="767769"/>
    <lineage>
        <taxon>Eukaryota</taxon>
        <taxon>Fungi</taxon>
        <taxon>Dikarya</taxon>
        <taxon>Ascomycota</taxon>
        <taxon>Pezizomycotina</taxon>
        <taxon>Eurotiomycetes</taxon>
        <taxon>Eurotiomycetidae</taxon>
        <taxon>Eurotiales</taxon>
        <taxon>Aspergillaceae</taxon>
        <taxon>Aspergillus</taxon>
        <taxon>Aspergillus subgen. Circumdati</taxon>
    </lineage>
</organism>
<dbReference type="VEuPathDB" id="FungiDB:ASPBRDRAFT_200609"/>
<evidence type="ECO:0000313" key="2">
    <source>
        <dbReference type="EMBL" id="OJJ67000.1"/>
    </source>
</evidence>
<dbReference type="OrthoDB" id="4378483at2759"/>
<protein>
    <submittedName>
        <fullName evidence="2">Uncharacterized protein</fullName>
    </submittedName>
</protein>
<dbReference type="Proteomes" id="UP000184499">
    <property type="component" value="Unassembled WGS sequence"/>
</dbReference>
<dbReference type="AlphaFoldDB" id="A0A1L9U5P2"/>
<sequence length="141" mass="14948">MSFSAVLASTVCLASCAASGEPSLCTITILPLTLLVGLAAIGRIFPSDSAAEDMVHDAPMGRRRLYPSIEKVWNPTKFAQLFDARNSKADEQLWSLTTSSGASSNYRLINSAGRALALHAQLEQPLIGTDAELDAISSLPL</sequence>
<dbReference type="RefSeq" id="XP_067474249.1">
    <property type="nucleotide sequence ID" value="XM_067621456.1"/>
</dbReference>
<gene>
    <name evidence="2" type="ORF">ASPBRDRAFT_200609</name>
</gene>
<feature type="signal peptide" evidence="1">
    <location>
        <begin position="1"/>
        <end position="18"/>
    </location>
</feature>
<dbReference type="GeneID" id="93573944"/>
<proteinExistence type="predicted"/>